<dbReference type="Gene3D" id="1.25.40.10">
    <property type="entry name" value="Tetratricopeptide repeat domain"/>
    <property type="match status" value="1"/>
</dbReference>
<dbReference type="AlphaFoldDB" id="A0AAD7V5L8"/>
<dbReference type="Proteomes" id="UP001234581">
    <property type="component" value="Unassembled WGS sequence"/>
</dbReference>
<reference evidence="1 2" key="1">
    <citation type="submission" date="2023-03" db="EMBL/GenBank/DDBJ databases">
        <title>Genome sequence of Lichtheimia ornata CBS 291.66.</title>
        <authorList>
            <person name="Mohabir J.T."/>
            <person name="Shea T.P."/>
            <person name="Kurbessoian T."/>
            <person name="Berby B."/>
            <person name="Fontaine J."/>
            <person name="Livny J."/>
            <person name="Gnirke A."/>
            <person name="Stajich J.E."/>
            <person name="Cuomo C.A."/>
        </authorList>
    </citation>
    <scope>NUCLEOTIDE SEQUENCE [LARGE SCALE GENOMIC DNA]</scope>
    <source>
        <strain evidence="1">CBS 291.66</strain>
    </source>
</reference>
<evidence type="ECO:0008006" key="3">
    <source>
        <dbReference type="Google" id="ProtNLM"/>
    </source>
</evidence>
<dbReference type="Gene3D" id="3.80.10.10">
    <property type="entry name" value="Ribonuclease Inhibitor"/>
    <property type="match status" value="2"/>
</dbReference>
<evidence type="ECO:0000313" key="2">
    <source>
        <dbReference type="Proteomes" id="UP001234581"/>
    </source>
</evidence>
<dbReference type="SUPFAM" id="SSF48452">
    <property type="entry name" value="TPR-like"/>
    <property type="match status" value="1"/>
</dbReference>
<gene>
    <name evidence="1" type="ORF">O0I10_006317</name>
</gene>
<evidence type="ECO:0000313" key="1">
    <source>
        <dbReference type="EMBL" id="KAJ8658046.1"/>
    </source>
</evidence>
<dbReference type="GeneID" id="83213728"/>
<comment type="caution">
    <text evidence="1">The sequence shown here is derived from an EMBL/GenBank/DDBJ whole genome shotgun (WGS) entry which is preliminary data.</text>
</comment>
<accession>A0AAD7V5L8</accession>
<proteinExistence type="predicted"/>
<dbReference type="PANTHER" id="PTHR38926:SF72">
    <property type="entry name" value="IM:7136021-RELATED"/>
    <property type="match status" value="1"/>
</dbReference>
<protein>
    <recommendedName>
        <fullName evidence="3">F-box domain-containing protein</fullName>
    </recommendedName>
</protein>
<organism evidence="1 2">
    <name type="scientific">Lichtheimia ornata</name>
    <dbReference type="NCBI Taxonomy" id="688661"/>
    <lineage>
        <taxon>Eukaryota</taxon>
        <taxon>Fungi</taxon>
        <taxon>Fungi incertae sedis</taxon>
        <taxon>Mucoromycota</taxon>
        <taxon>Mucoromycotina</taxon>
        <taxon>Mucoromycetes</taxon>
        <taxon>Mucorales</taxon>
        <taxon>Lichtheimiaceae</taxon>
        <taxon>Lichtheimia</taxon>
    </lineage>
</organism>
<dbReference type="InterPro" id="IPR011990">
    <property type="entry name" value="TPR-like_helical_dom_sf"/>
</dbReference>
<dbReference type="InterPro" id="IPR032675">
    <property type="entry name" value="LRR_dom_sf"/>
</dbReference>
<name>A0AAD7V5L8_9FUNG</name>
<dbReference type="EMBL" id="JARTCD010000027">
    <property type="protein sequence ID" value="KAJ8658046.1"/>
    <property type="molecule type" value="Genomic_DNA"/>
</dbReference>
<dbReference type="SUPFAM" id="SSF52047">
    <property type="entry name" value="RNI-like"/>
    <property type="match status" value="1"/>
</dbReference>
<dbReference type="RefSeq" id="XP_058342959.1">
    <property type="nucleotide sequence ID" value="XM_058486347.1"/>
</dbReference>
<dbReference type="PANTHER" id="PTHR38926">
    <property type="entry name" value="F-BOX DOMAIN CONTAINING PROTEIN, EXPRESSED"/>
    <property type="match status" value="1"/>
</dbReference>
<sequence>MNQHALGDLCQQPTLTASSEKYAQLAHDATSQLHEPVQSILSALNLRALALTKFANFDGALRDAHIMLQLSSSSPLGYLRLAEVYSAQGKQRRVMAVCSRGLDKVDAKDTHYATLQQVRKDAFKRLRKRIDFMSLLPVDIVVSTLIPMFMYDNLVEGSSRYLKVSKIWSERIIQCFKGLRFKFGEGDNVSQVIKYAPNAKLLHISSRSKGKWLGDFIRGHDFSSLEKIVIERFRSVRVQHFLTALKSVSSTLTYLEVEVKNDIELWADQLMLACPNLVTLRLYDPPHIHLSPVTLQIWPTLTTLSIHNKSRNKITTEEIIGIWQRFPSLKELDIYPCEDLESAFIVSEYTQLLNRLRLALFGPRIHLYYQHEEHSSEGVGLKSFLIVTDTVKWNERIAEDIRSIIKQYNKTLVHLDWLSDRSRGTETIEHLQYPHLKKLGVSSSGWQITRNAPLLEELKLSYTVISEHPPVLDMIPSHLKKLELDLRRAPQGFDMSLIQRYFNRIAQTVQLKELVMLFNYEHPIKNKLDIVYRLGHLECLMIRHFMNWEEDEINNFLDGLVQACPRLTRLELQLMSPPATSSVNILKRLEHFQQFEFRVKKDSQDDTFWHAICTFPQLKRITLYPDYDIVDGHIKHVRRQRPDLNIIIRENPTGDGD</sequence>
<keyword evidence="2" id="KW-1185">Reference proteome</keyword>